<dbReference type="AlphaFoldDB" id="A0A7T1AMN5"/>
<dbReference type="EC" id="3.6.4.-" evidence="9"/>
<evidence type="ECO:0000256" key="5">
    <source>
        <dbReference type="ARBA" id="ARBA00022840"/>
    </source>
</evidence>
<evidence type="ECO:0000256" key="3">
    <source>
        <dbReference type="ARBA" id="ARBA00022763"/>
    </source>
</evidence>
<evidence type="ECO:0000256" key="8">
    <source>
        <dbReference type="ARBA" id="ARBA00023204"/>
    </source>
</evidence>
<dbReference type="PANTHER" id="PTHR42848">
    <property type="match status" value="1"/>
</dbReference>
<name>A0A7T1AMN5_ATRLM</name>
<feature type="binding site" evidence="9">
    <location>
        <position position="313"/>
    </location>
    <ligand>
        <name>DNA</name>
        <dbReference type="ChEBI" id="CHEBI:16991"/>
    </ligand>
</feature>
<dbReference type="InterPro" id="IPR008823">
    <property type="entry name" value="RuvB_wg_C"/>
</dbReference>
<dbReference type="CDD" id="cd00009">
    <property type="entry name" value="AAA"/>
    <property type="match status" value="1"/>
</dbReference>
<evidence type="ECO:0000256" key="7">
    <source>
        <dbReference type="ARBA" id="ARBA00023172"/>
    </source>
</evidence>
<dbReference type="Gene3D" id="1.10.10.10">
    <property type="entry name" value="Winged helix-like DNA-binding domain superfamily/Winged helix DNA-binding domain"/>
    <property type="match status" value="1"/>
</dbReference>
<keyword evidence="8 9" id="KW-0234">DNA repair</keyword>
<dbReference type="Gene3D" id="1.10.8.60">
    <property type="match status" value="1"/>
</dbReference>
<evidence type="ECO:0000256" key="4">
    <source>
        <dbReference type="ARBA" id="ARBA00022801"/>
    </source>
</evidence>
<keyword evidence="1 9" id="KW-0963">Cytoplasm</keyword>
<feature type="binding site" evidence="9">
    <location>
        <position position="221"/>
    </location>
    <ligand>
        <name>ATP</name>
        <dbReference type="ChEBI" id="CHEBI:30616"/>
    </ligand>
</feature>
<keyword evidence="12" id="KW-1185">Reference proteome</keyword>
<reference evidence="11 12" key="1">
    <citation type="journal article" date="2021" name="Nat. Commun.">
        <title>Isolation of a member of the candidate phylum Atribacteria reveals a unique cell membrane structure.</title>
        <authorList>
            <person name="Taiki K."/>
            <person name="Nobu M.K."/>
            <person name="Kusada H."/>
            <person name="Meng X.-Y."/>
            <person name="Hosoki N."/>
            <person name="Uematsu K."/>
            <person name="Yoshioka H."/>
            <person name="Kamagata Y."/>
            <person name="Tamaki H."/>
        </authorList>
    </citation>
    <scope>NUCLEOTIDE SEQUENCE [LARGE SCALE GENOMIC DNA]</scope>
    <source>
        <strain evidence="11 12">RT761</strain>
    </source>
</reference>
<dbReference type="Pfam" id="PF05496">
    <property type="entry name" value="RuvB_N"/>
    <property type="match status" value="1"/>
</dbReference>
<keyword evidence="2 9" id="KW-0547">Nucleotide-binding</keyword>
<dbReference type="GO" id="GO:0000400">
    <property type="term" value="F:four-way junction DNA binding"/>
    <property type="evidence" value="ECO:0007669"/>
    <property type="project" value="UniProtKB-UniRule"/>
</dbReference>
<dbReference type="InterPro" id="IPR036388">
    <property type="entry name" value="WH-like_DNA-bd_sf"/>
</dbReference>
<feature type="domain" description="AAA+ ATPase" evidence="10">
    <location>
        <begin position="54"/>
        <end position="185"/>
    </location>
</feature>
<feature type="binding site" evidence="9">
    <location>
        <position position="68"/>
    </location>
    <ligand>
        <name>ATP</name>
        <dbReference type="ChEBI" id="CHEBI:30616"/>
    </ligand>
</feature>
<evidence type="ECO:0000313" key="11">
    <source>
        <dbReference type="EMBL" id="QPM68727.1"/>
    </source>
</evidence>
<protein>
    <recommendedName>
        <fullName evidence="9">Holliday junction branch migration complex subunit RuvB</fullName>
        <ecNumber evidence="9">3.6.4.-</ecNumber>
    </recommendedName>
</protein>
<dbReference type="EMBL" id="CP065383">
    <property type="protein sequence ID" value="QPM68727.1"/>
    <property type="molecule type" value="Genomic_DNA"/>
</dbReference>
<feature type="binding site" evidence="9">
    <location>
        <position position="69"/>
    </location>
    <ligand>
        <name>Mg(2+)</name>
        <dbReference type="ChEBI" id="CHEBI:18420"/>
    </ligand>
</feature>
<feature type="binding site" evidence="9">
    <location>
        <position position="184"/>
    </location>
    <ligand>
        <name>ATP</name>
        <dbReference type="ChEBI" id="CHEBI:30616"/>
    </ligand>
</feature>
<dbReference type="SUPFAM" id="SSF52540">
    <property type="entry name" value="P-loop containing nucleoside triphosphate hydrolases"/>
    <property type="match status" value="1"/>
</dbReference>
<gene>
    <name evidence="9 11" type="primary">ruvB</name>
    <name evidence="11" type="ORF">RT761_01950</name>
</gene>
<comment type="caution">
    <text evidence="9">Lacks conserved residue(s) required for the propagation of feature annotation.</text>
</comment>
<dbReference type="HAMAP" id="MF_00016">
    <property type="entry name" value="DNA_HJ_migration_RuvB"/>
    <property type="match status" value="1"/>
</dbReference>
<dbReference type="InterPro" id="IPR041445">
    <property type="entry name" value="AAA_lid_4"/>
</dbReference>
<evidence type="ECO:0000256" key="9">
    <source>
        <dbReference type="HAMAP-Rule" id="MF_00016"/>
    </source>
</evidence>
<dbReference type="GO" id="GO:0009378">
    <property type="term" value="F:four-way junction helicase activity"/>
    <property type="evidence" value="ECO:0007669"/>
    <property type="project" value="InterPro"/>
</dbReference>
<dbReference type="PANTHER" id="PTHR42848:SF1">
    <property type="entry name" value="HOLLIDAY JUNCTION BRANCH MIGRATION COMPLEX SUBUNIT RUVB"/>
    <property type="match status" value="1"/>
</dbReference>
<evidence type="ECO:0000256" key="1">
    <source>
        <dbReference type="ARBA" id="ARBA00022490"/>
    </source>
</evidence>
<comment type="similarity">
    <text evidence="9">Belongs to the RuvB family.</text>
</comment>
<dbReference type="KEGG" id="alam:RT761_01950"/>
<keyword evidence="11" id="KW-0347">Helicase</keyword>
<dbReference type="SMART" id="SM00382">
    <property type="entry name" value="AAA"/>
    <property type="match status" value="1"/>
</dbReference>
<feature type="region of interest" description="Head domain (RuvB-H)" evidence="9">
    <location>
        <begin position="258"/>
        <end position="334"/>
    </location>
</feature>
<sequence>MNDTPKPNDFIPFLKDNDDDTSLRPKRLSEFIGQDKVRANLNVFIQASLARDESLDHVILYGPPGLGKTTLASIIANEMNAAIRYLSGPSLTRSGDVASILTTISDRDVLFIDEVHRLPRVCEEILYGAMEDFALDILIGKGPGARSVRINLPPFTLIGATTRISLLSAPLRNRFGIIEKLDFYNQGDLSAIVLRSASVMNIPINQDASDEVARRSRGTPRIANRILKRVRDFAQYYGKSTIDKQLVRDALECLEIDDMGLNRMDRNLLKILMDHYHGGPVGINNLATMLGEDTATVEEVYEPFLIKVGLLIRTPRGRMITPQGHQYIKGKKLL</sequence>
<feature type="binding site" evidence="9">
    <location>
        <position position="70"/>
    </location>
    <ligand>
        <name>ATP</name>
        <dbReference type="ChEBI" id="CHEBI:30616"/>
    </ligand>
</feature>
<feature type="binding site" evidence="9">
    <location>
        <begin position="131"/>
        <end position="133"/>
    </location>
    <ligand>
        <name>ATP</name>
        <dbReference type="ChEBI" id="CHEBI:30616"/>
    </ligand>
</feature>
<feature type="binding site" evidence="9">
    <location>
        <position position="69"/>
    </location>
    <ligand>
        <name>ATP</name>
        <dbReference type="ChEBI" id="CHEBI:30616"/>
    </ligand>
</feature>
<evidence type="ECO:0000259" key="10">
    <source>
        <dbReference type="SMART" id="SM00382"/>
    </source>
</evidence>
<dbReference type="InterPro" id="IPR003593">
    <property type="entry name" value="AAA+_ATPase"/>
</dbReference>
<accession>A0A7T1AMN5</accession>
<dbReference type="InterPro" id="IPR008824">
    <property type="entry name" value="RuvB-like_N"/>
</dbReference>
<dbReference type="Gene3D" id="3.40.50.300">
    <property type="entry name" value="P-loop containing nucleotide triphosphate hydrolases"/>
    <property type="match status" value="1"/>
</dbReference>
<comment type="subunit">
    <text evidence="9">Homohexamer. Forms an RuvA(8)-RuvB(12)-Holliday junction (HJ) complex. HJ DNA is sandwiched between 2 RuvA tetramers; dsDNA enters through RuvA and exits via RuvB. An RuvB hexamer assembles on each DNA strand where it exits the tetramer. Each RuvB hexamer is contacted by two RuvA subunits (via domain III) on 2 adjacent RuvB subunits; this complex drives branch migration. In the full resolvosome a probable DNA-RuvA(4)-RuvB(12)-RuvC(2) complex forms which resolves the HJ.</text>
</comment>
<keyword evidence="6 9" id="KW-0238">DNA-binding</keyword>
<dbReference type="GO" id="GO:0048476">
    <property type="term" value="C:Holliday junction resolvase complex"/>
    <property type="evidence" value="ECO:0007669"/>
    <property type="project" value="UniProtKB-UniRule"/>
</dbReference>
<feature type="binding site" evidence="9">
    <location>
        <position position="24"/>
    </location>
    <ligand>
        <name>ATP</name>
        <dbReference type="ChEBI" id="CHEBI:30616"/>
    </ligand>
</feature>
<dbReference type="Pfam" id="PF05491">
    <property type="entry name" value="WHD_RuvB"/>
    <property type="match status" value="1"/>
</dbReference>
<comment type="function">
    <text evidence="9">The RuvA-RuvB-RuvC complex processes Holliday junction (HJ) DNA during genetic recombination and DNA repair, while the RuvA-RuvB complex plays an important role in the rescue of blocked DNA replication forks via replication fork reversal (RFR). RuvA specifically binds to HJ cruciform DNA, conferring on it an open structure. The RuvB hexamer acts as an ATP-dependent pump, pulling dsDNA into and through the RuvAB complex. RuvB forms 2 homohexamers on either side of HJ DNA bound by 1 or 2 RuvA tetramers; 4 subunits per hexamer contact DNA at a time. Coordinated motions by a converter formed by DNA-disengaged RuvB subunits stimulates ATP hydrolysis and nucleotide exchange. Immobilization of the converter enables RuvB to convert the ATP-contained energy into a lever motion, pulling 2 nucleotides of DNA out of the RuvA tetramer per ATP hydrolyzed, thus driving DNA branch migration. The RuvB motors rotate together with the DNA substrate, which together with the progressing nucleotide cycle form the mechanistic basis for DNA recombination by continuous HJ branch migration. Branch migration allows RuvC to scan DNA until it finds its consensus sequence, where it cleaves and resolves cruciform DNA.</text>
</comment>
<keyword evidence="7 9" id="KW-0233">DNA recombination</keyword>
<dbReference type="SUPFAM" id="SSF46785">
    <property type="entry name" value="Winged helix' DNA-binding domain"/>
    <property type="match status" value="1"/>
</dbReference>
<feature type="binding site" evidence="9">
    <location>
        <position position="65"/>
    </location>
    <ligand>
        <name>ATP</name>
        <dbReference type="ChEBI" id="CHEBI:30616"/>
    </ligand>
</feature>
<dbReference type="InterPro" id="IPR004605">
    <property type="entry name" value="DNA_helicase_Holl-junc_RuvB"/>
</dbReference>
<evidence type="ECO:0000256" key="2">
    <source>
        <dbReference type="ARBA" id="ARBA00022741"/>
    </source>
</evidence>
<dbReference type="GO" id="GO:0006281">
    <property type="term" value="P:DNA repair"/>
    <property type="evidence" value="ECO:0007669"/>
    <property type="project" value="UniProtKB-UniRule"/>
</dbReference>
<feature type="binding site" evidence="9">
    <location>
        <position position="318"/>
    </location>
    <ligand>
        <name>DNA</name>
        <dbReference type="ChEBI" id="CHEBI:16991"/>
    </ligand>
</feature>
<dbReference type="InterPro" id="IPR036390">
    <property type="entry name" value="WH_DNA-bd_sf"/>
</dbReference>
<dbReference type="GO" id="GO:0005737">
    <property type="term" value="C:cytoplasm"/>
    <property type="evidence" value="ECO:0007669"/>
    <property type="project" value="UniProtKB-SubCell"/>
</dbReference>
<dbReference type="Proteomes" id="UP000594463">
    <property type="component" value="Chromosome"/>
</dbReference>
<dbReference type="GO" id="GO:0016787">
    <property type="term" value="F:hydrolase activity"/>
    <property type="evidence" value="ECO:0007669"/>
    <property type="project" value="UniProtKB-KW"/>
</dbReference>
<feature type="binding site" evidence="9">
    <location>
        <position position="23"/>
    </location>
    <ligand>
        <name>ATP</name>
        <dbReference type="ChEBI" id="CHEBI:30616"/>
    </ligand>
</feature>
<feature type="region of interest" description="Small ATPAse domain (RuvB-S)" evidence="9">
    <location>
        <begin position="185"/>
        <end position="255"/>
    </location>
</feature>
<dbReference type="InterPro" id="IPR027417">
    <property type="entry name" value="P-loop_NTPase"/>
</dbReference>
<proteinExistence type="inferred from homology"/>
<keyword evidence="4 9" id="KW-0378">Hydrolase</keyword>
<dbReference type="GO" id="GO:0006310">
    <property type="term" value="P:DNA recombination"/>
    <property type="evidence" value="ECO:0007669"/>
    <property type="project" value="UniProtKB-UniRule"/>
</dbReference>
<keyword evidence="3 9" id="KW-0227">DNA damage</keyword>
<evidence type="ECO:0000256" key="6">
    <source>
        <dbReference type="ARBA" id="ARBA00023125"/>
    </source>
</evidence>
<dbReference type="Pfam" id="PF17864">
    <property type="entry name" value="AAA_lid_4"/>
    <property type="match status" value="1"/>
</dbReference>
<dbReference type="GO" id="GO:0005524">
    <property type="term" value="F:ATP binding"/>
    <property type="evidence" value="ECO:0007669"/>
    <property type="project" value="UniProtKB-UniRule"/>
</dbReference>
<evidence type="ECO:0000313" key="12">
    <source>
        <dbReference type="Proteomes" id="UP000594463"/>
    </source>
</evidence>
<feature type="binding site" evidence="9">
    <location>
        <position position="174"/>
    </location>
    <ligand>
        <name>ATP</name>
        <dbReference type="ChEBI" id="CHEBI:30616"/>
    </ligand>
</feature>
<organism evidence="11 12">
    <name type="scientific">Atribacter laminatus</name>
    <dbReference type="NCBI Taxonomy" id="2847778"/>
    <lineage>
        <taxon>Bacteria</taxon>
        <taxon>Pseudomonadati</taxon>
        <taxon>Atribacterota</taxon>
        <taxon>Atribacteria</taxon>
        <taxon>Atribacterales</taxon>
        <taxon>Atribacteraceae</taxon>
        <taxon>Atribacter</taxon>
    </lineage>
</organism>
<comment type="subcellular location">
    <subcellularLocation>
        <location evidence="9">Cytoplasm</location>
    </subcellularLocation>
</comment>
<comment type="catalytic activity">
    <reaction evidence="9">
        <text>ATP + H2O = ADP + phosphate + H(+)</text>
        <dbReference type="Rhea" id="RHEA:13065"/>
        <dbReference type="ChEBI" id="CHEBI:15377"/>
        <dbReference type="ChEBI" id="CHEBI:15378"/>
        <dbReference type="ChEBI" id="CHEBI:30616"/>
        <dbReference type="ChEBI" id="CHEBI:43474"/>
        <dbReference type="ChEBI" id="CHEBI:456216"/>
    </reaction>
</comment>
<comment type="domain">
    <text evidence="9">Has 3 domains, the large (RuvB-L) and small ATPase (RuvB-S) domains and the C-terminal head (RuvB-H) domain. The head domain binds DNA, while the ATPase domains jointly bind ATP, ADP or are empty depending on the state of the subunit in the translocation cycle. During a single DNA translocation step the structure of each domain remains the same, but their relative positions change.</text>
</comment>
<keyword evidence="5 9" id="KW-0067">ATP-binding</keyword>
<dbReference type="RefSeq" id="WP_218111222.1">
    <property type="nucleotide sequence ID" value="NZ_CP065383.1"/>
</dbReference>
<dbReference type="NCBIfam" id="NF000868">
    <property type="entry name" value="PRK00080.1"/>
    <property type="match status" value="1"/>
</dbReference>
<dbReference type="NCBIfam" id="TIGR00635">
    <property type="entry name" value="ruvB"/>
    <property type="match status" value="1"/>
</dbReference>